<dbReference type="AlphaFoldDB" id="A0AA43QT72"/>
<dbReference type="EMBL" id="JAPUFD010000012">
    <property type="protein sequence ID" value="MDI1490766.1"/>
    <property type="molecule type" value="Genomic_DNA"/>
</dbReference>
<dbReference type="Proteomes" id="UP001161017">
    <property type="component" value="Unassembled WGS sequence"/>
</dbReference>
<evidence type="ECO:0000313" key="7">
    <source>
        <dbReference type="Proteomes" id="UP001161017"/>
    </source>
</evidence>
<feature type="region of interest" description="Disordered" evidence="5">
    <location>
        <begin position="407"/>
        <end position="429"/>
    </location>
</feature>
<evidence type="ECO:0000256" key="1">
    <source>
        <dbReference type="ARBA" id="ARBA00006941"/>
    </source>
</evidence>
<feature type="compositionally biased region" description="Acidic residues" evidence="5">
    <location>
        <begin position="407"/>
        <end position="417"/>
    </location>
</feature>
<sequence>MPPEPPAEGPDFQLFPNDSDATQSEHSSEILPYLTPAQATSRTVKRLAPGIESAIVERKVALGISVLTPESQRVERKVALGIPLATFEVKSLGTEAYNLRRVPLHSSDERIQTRRSEYFEWRPHLDPPDPRPRQYRATLQGPSGPIRFFTNRTLQKRHPLTAEDMDDYGSETDNSSILAPRLFNDVDPWIEQFMSSRGNEYFCEIDEDYLTDRFNLTGLNADIQYYQYALDLVTDVFDLDCDDDMREQIEKSARHLYGLVHARYITTIRGLAKMLDKYKKADFGRCPRVMCGSQPLLPTGMSDVPNVQSVKLFCGKCEDLYNPKSSRHASIDGAYFGTSFQNILYQVHPTLIPQKSIERYQPRVFGFKVHAAAALERWQSVQREEMQKRLKNVGVWNVFKEDYEVDDEMEEEPDDMIGADGGDMQAEQL</sequence>
<dbReference type="GO" id="GO:0005737">
    <property type="term" value="C:cytoplasm"/>
    <property type="evidence" value="ECO:0007669"/>
    <property type="project" value="TreeGrafter"/>
</dbReference>
<keyword evidence="7" id="KW-1185">Reference proteome</keyword>
<evidence type="ECO:0000256" key="3">
    <source>
        <dbReference type="ARBA" id="ARBA00062110"/>
    </source>
</evidence>
<dbReference type="FunFam" id="2.20.25.20:FF:000001">
    <property type="entry name" value="Casein kinase II subunit beta"/>
    <property type="match status" value="1"/>
</dbReference>
<dbReference type="InterPro" id="IPR000704">
    <property type="entry name" value="Casein_kinase_II_reg-sub"/>
</dbReference>
<dbReference type="GO" id="GO:0005956">
    <property type="term" value="C:protein kinase CK2 complex"/>
    <property type="evidence" value="ECO:0007669"/>
    <property type="project" value="UniProtKB-UniRule"/>
</dbReference>
<gene>
    <name evidence="6" type="primary">CKB2</name>
    <name evidence="6" type="ORF">OHK93_001970</name>
</gene>
<comment type="caution">
    <text evidence="6">The sequence shown here is derived from an EMBL/GenBank/DDBJ whole genome shotgun (WGS) entry which is preliminary data.</text>
</comment>
<dbReference type="PANTHER" id="PTHR11740:SF39">
    <property type="entry name" value="CASEIN KINASE II SUBUNIT BETA"/>
    <property type="match status" value="1"/>
</dbReference>
<evidence type="ECO:0000256" key="5">
    <source>
        <dbReference type="SAM" id="MobiDB-lite"/>
    </source>
</evidence>
<dbReference type="FunFam" id="1.10.1820.10:FF:000003">
    <property type="entry name" value="Casein kinase II subunit beta"/>
    <property type="match status" value="1"/>
</dbReference>
<evidence type="ECO:0000313" key="6">
    <source>
        <dbReference type="EMBL" id="MDI1490766.1"/>
    </source>
</evidence>
<evidence type="ECO:0000256" key="4">
    <source>
        <dbReference type="RuleBase" id="RU361268"/>
    </source>
</evidence>
<organism evidence="6 7">
    <name type="scientific">Ramalina farinacea</name>
    <dbReference type="NCBI Taxonomy" id="258253"/>
    <lineage>
        <taxon>Eukaryota</taxon>
        <taxon>Fungi</taxon>
        <taxon>Dikarya</taxon>
        <taxon>Ascomycota</taxon>
        <taxon>Pezizomycotina</taxon>
        <taxon>Lecanoromycetes</taxon>
        <taxon>OSLEUM clade</taxon>
        <taxon>Lecanoromycetidae</taxon>
        <taxon>Lecanorales</taxon>
        <taxon>Lecanorineae</taxon>
        <taxon>Ramalinaceae</taxon>
        <taxon>Ramalina</taxon>
    </lineage>
</organism>
<dbReference type="SUPFAM" id="SSF57798">
    <property type="entry name" value="Casein kinase II beta subunit"/>
    <property type="match status" value="1"/>
</dbReference>
<proteinExistence type="inferred from homology"/>
<dbReference type="InterPro" id="IPR016149">
    <property type="entry name" value="Casein_kin_II_reg-sub_N"/>
</dbReference>
<dbReference type="GO" id="GO:0006359">
    <property type="term" value="P:regulation of transcription by RNA polymerase III"/>
    <property type="evidence" value="ECO:0007669"/>
    <property type="project" value="TreeGrafter"/>
</dbReference>
<dbReference type="GO" id="GO:0034456">
    <property type="term" value="C:UTP-C complex"/>
    <property type="evidence" value="ECO:0007669"/>
    <property type="project" value="TreeGrafter"/>
</dbReference>
<comment type="similarity">
    <text evidence="1 4">Belongs to the casein kinase 2 subunit beta family.</text>
</comment>
<dbReference type="PRINTS" id="PR00472">
    <property type="entry name" value="CASNKINASEII"/>
</dbReference>
<comment type="subunit">
    <text evidence="3">Tetramer composed of two alpha chains, one beta chain and one beta' chain.</text>
</comment>
<dbReference type="GO" id="GO:0019887">
    <property type="term" value="F:protein kinase regulator activity"/>
    <property type="evidence" value="ECO:0007669"/>
    <property type="project" value="InterPro"/>
</dbReference>
<dbReference type="Pfam" id="PF01214">
    <property type="entry name" value="CK_II_beta"/>
    <property type="match status" value="1"/>
</dbReference>
<dbReference type="PANTHER" id="PTHR11740">
    <property type="entry name" value="CASEIN KINASE II SUBUNIT BETA"/>
    <property type="match status" value="1"/>
</dbReference>
<dbReference type="SMART" id="SM01085">
    <property type="entry name" value="CK_II_beta"/>
    <property type="match status" value="1"/>
</dbReference>
<dbReference type="Gene3D" id="2.20.25.20">
    <property type="match status" value="1"/>
</dbReference>
<evidence type="ECO:0000256" key="2">
    <source>
        <dbReference type="ARBA" id="ARBA00045899"/>
    </source>
</evidence>
<name>A0AA43QT72_9LECA</name>
<accession>A0AA43QT72</accession>
<protein>
    <recommendedName>
        <fullName evidence="4">Casein kinase II subunit beta</fullName>
        <shortName evidence="4">CK II beta</shortName>
    </recommendedName>
</protein>
<dbReference type="Gene3D" id="1.10.1820.10">
    <property type="entry name" value="protein kinase ck2 holoenzyme, chain C, domain 1"/>
    <property type="match status" value="1"/>
</dbReference>
<dbReference type="InterPro" id="IPR035991">
    <property type="entry name" value="Casein_kinase_II_beta-like"/>
</dbReference>
<comment type="function">
    <text evidence="2 4">Regulatory subunit of casein kinase II/CK2. As part of the kinase complex regulates the basal catalytic activity of the alpha subunit a constitutively active serine/threonine-protein kinase that phosphorylates a large number of substrates containing acidic residues C-terminal to the phosphorylated serine or threonine.</text>
</comment>
<comment type="subunit">
    <text evidence="4">Tetramer of two alpha and two beta subunits.</text>
</comment>
<feature type="region of interest" description="Disordered" evidence="5">
    <location>
        <begin position="1"/>
        <end position="30"/>
    </location>
</feature>
<reference evidence="6" key="1">
    <citation type="journal article" date="2023" name="Genome Biol. Evol.">
        <title>First Whole Genome Sequence and Flow Cytometry Genome Size Data for the Lichen-Forming Fungus Ramalina farinacea (Ascomycota).</title>
        <authorList>
            <person name="Llewellyn T."/>
            <person name="Mian S."/>
            <person name="Hill R."/>
            <person name="Leitch I.J."/>
            <person name="Gaya E."/>
        </authorList>
    </citation>
    <scope>NUCLEOTIDE SEQUENCE</scope>
    <source>
        <strain evidence="6">LIQ254RAFAR</strain>
    </source>
</reference>